<keyword evidence="3 7" id="KW-1134">Transmembrane beta strand</keyword>
<dbReference type="InterPro" id="IPR023996">
    <property type="entry name" value="TonB-dep_OMP_SusC/RagA"/>
</dbReference>
<dbReference type="SMART" id="SM00965">
    <property type="entry name" value="STN"/>
    <property type="match status" value="1"/>
</dbReference>
<dbReference type="InterPro" id="IPR037066">
    <property type="entry name" value="Plug_dom_sf"/>
</dbReference>
<dbReference type="InterPro" id="IPR008969">
    <property type="entry name" value="CarboxyPept-like_regulatory"/>
</dbReference>
<evidence type="ECO:0000256" key="1">
    <source>
        <dbReference type="ARBA" id="ARBA00004571"/>
    </source>
</evidence>
<dbReference type="Gene3D" id="2.170.130.10">
    <property type="entry name" value="TonB-dependent receptor, plug domain"/>
    <property type="match status" value="1"/>
</dbReference>
<protein>
    <submittedName>
        <fullName evidence="9">TonB-linked outer membrane protein, SusC/RagA family</fullName>
    </submittedName>
</protein>
<dbReference type="NCBIfam" id="TIGR04056">
    <property type="entry name" value="OMP_RagA_SusC"/>
    <property type="match status" value="1"/>
</dbReference>
<evidence type="ECO:0000313" key="9">
    <source>
        <dbReference type="EMBL" id="SCC42760.1"/>
    </source>
</evidence>
<dbReference type="Proteomes" id="UP000242818">
    <property type="component" value="Unassembled WGS sequence"/>
</dbReference>
<evidence type="ECO:0000256" key="2">
    <source>
        <dbReference type="ARBA" id="ARBA00022448"/>
    </source>
</evidence>
<reference evidence="9 10" key="1">
    <citation type="submission" date="2016-08" db="EMBL/GenBank/DDBJ databases">
        <authorList>
            <person name="Seilhamer J.J."/>
        </authorList>
    </citation>
    <scope>NUCLEOTIDE SEQUENCE [LARGE SCALE GENOMIC DNA]</scope>
    <source>
        <strain evidence="9 10">A37T2</strain>
    </source>
</reference>
<keyword evidence="5 7" id="KW-0472">Membrane</keyword>
<dbReference type="PROSITE" id="PS52016">
    <property type="entry name" value="TONB_DEPENDENT_REC_3"/>
    <property type="match status" value="1"/>
</dbReference>
<evidence type="ECO:0000256" key="7">
    <source>
        <dbReference type="PROSITE-ProRule" id="PRU01360"/>
    </source>
</evidence>
<evidence type="ECO:0000256" key="6">
    <source>
        <dbReference type="ARBA" id="ARBA00023237"/>
    </source>
</evidence>
<dbReference type="NCBIfam" id="TIGR04057">
    <property type="entry name" value="SusC_RagA_signa"/>
    <property type="match status" value="1"/>
</dbReference>
<dbReference type="InterPro" id="IPR023997">
    <property type="entry name" value="TonB-dep_OMP_SusC/RagA_CS"/>
</dbReference>
<dbReference type="EMBL" id="FMAR01000008">
    <property type="protein sequence ID" value="SCC42760.1"/>
    <property type="molecule type" value="Genomic_DNA"/>
</dbReference>
<dbReference type="STRING" id="1335309.GA0116948_10899"/>
<evidence type="ECO:0000256" key="3">
    <source>
        <dbReference type="ARBA" id="ARBA00022452"/>
    </source>
</evidence>
<dbReference type="OrthoDB" id="9768177at2"/>
<comment type="subcellular location">
    <subcellularLocation>
        <location evidence="1 7">Cell outer membrane</location>
        <topology evidence="1 7">Multi-pass membrane protein</topology>
    </subcellularLocation>
</comment>
<dbReference type="GO" id="GO:0009279">
    <property type="term" value="C:cell outer membrane"/>
    <property type="evidence" value="ECO:0007669"/>
    <property type="project" value="UniProtKB-SubCell"/>
</dbReference>
<organism evidence="9 10">
    <name type="scientific">Chitinophaga costaii</name>
    <dbReference type="NCBI Taxonomy" id="1335309"/>
    <lineage>
        <taxon>Bacteria</taxon>
        <taxon>Pseudomonadati</taxon>
        <taxon>Bacteroidota</taxon>
        <taxon>Chitinophagia</taxon>
        <taxon>Chitinophagales</taxon>
        <taxon>Chitinophagaceae</taxon>
        <taxon>Chitinophaga</taxon>
    </lineage>
</organism>
<dbReference type="InterPro" id="IPR036942">
    <property type="entry name" value="Beta-barrel_TonB_sf"/>
</dbReference>
<evidence type="ECO:0000256" key="4">
    <source>
        <dbReference type="ARBA" id="ARBA00022692"/>
    </source>
</evidence>
<comment type="similarity">
    <text evidence="7">Belongs to the TonB-dependent receptor family.</text>
</comment>
<name>A0A1C4EGT0_9BACT</name>
<dbReference type="Pfam" id="PF07715">
    <property type="entry name" value="Plug"/>
    <property type="match status" value="1"/>
</dbReference>
<dbReference type="Pfam" id="PF13620">
    <property type="entry name" value="CarboxypepD_reg"/>
    <property type="match status" value="1"/>
</dbReference>
<accession>A0A1C4EGT0</accession>
<feature type="domain" description="Secretin/TonB short N-terminal" evidence="8">
    <location>
        <begin position="67"/>
        <end position="118"/>
    </location>
</feature>
<dbReference type="Pfam" id="PF07660">
    <property type="entry name" value="STN"/>
    <property type="match status" value="1"/>
</dbReference>
<keyword evidence="2 7" id="KW-0813">Transport</keyword>
<gene>
    <name evidence="9" type="ORF">GA0116948_10899</name>
</gene>
<dbReference type="SUPFAM" id="SSF56935">
    <property type="entry name" value="Porins"/>
    <property type="match status" value="1"/>
</dbReference>
<sequence length="1128" mass="123475">MKFNAFKTGIIQNVPWHINLPVMKFALISIISLLFQAVPSFAQRLTFNQSNVTLKTLFKEITKQTGYEVFYPDKTLDSHRKVLAEFKNAPIDQVLSEVLKGMNLSYTINDKGIVISKKILQANDATVNKPNLIDVHGRIINETGAPLLGATIVVNNTPVASRIVTISGQDGAFLLRNVDPKAEISISYIGHNTVTKLVAINLGDIVMKARSNDLDQVQVIAYGTTTKRLSTGNITTITSKEIEKNPVPNVLQAIEGRVVGLNITQNTGLPGGSFSVNIRGKTTFSSSQAPPLIVVDGIIYPNQMPPGITDLGFSGQTATANATQGGNPLNFLDPSIIESVNVLKDADATAIYGSRGAYGVIIITTKKGKPGRPTLTVNTYTGVQANGKVLKRMNTSQYLTMRREAFKNDNIVPTIANAPDLLSYDTTKYTNWQKELSGKYGWNQRANISYGGGNEISSFLLGGVFSDMHSIQLGKGKDMSGTINLAVNTSSLNKKFSLGMRASYHADHNDMVAYDFSSGSGVLFAPDAPSTYNADGSLNWSTGSNPAASVNKIYFNNTKQLISSLNLSYRPFKDFSINVTIGYTSMDQKILSANPTTVYNPVLVLAGSVTNNSRINITNNITYTVDPNLSYTHKVAKKGTLQITAGGTFLSQKAANQTITGANFISDALLVNPSFAPQANVSTTYADNPDKSLGIFSTINFNWDNKYIVNINGRDEGSTKFGVSHRFGQFGSIGAAWLFTEESWFQDHLNVLSFGKIRASYGLTGGDAISPYQYLNTYTLLQNGYLGQPQLIANSLPANPNLHWETNKKSEIGFELGFVKDRIVFEPTFYRSMASDQLLTALIPSISGYQGIIANYPSVVRSSGIELNLTTQNIATKNFKWITKFNISFDRTKLLSFPGGQAALAPLLPGYIIGQTTNFVTVYNYAGIDPNTGRYLFTDKNGVTSTHNPNYGDKVLTSGFSNDQYLTIDLSPKYYGGLENSFTYKKFNVDAFISFKNQKAKNWQSQAGLPGVMNNNPLVDYTGRWQHPGDVTTLPMYTQSIKNQVSFNYYAASNGAYVNGTYARLANLHIAYDLSNVIFKKTSFNNFKIYMEGQNLLTITKYRNLDPETQSAVTAPLRVFVFGISTNI</sequence>
<dbReference type="Gene3D" id="2.40.170.20">
    <property type="entry name" value="TonB-dependent receptor, beta-barrel domain"/>
    <property type="match status" value="1"/>
</dbReference>
<dbReference type="RefSeq" id="WP_089712710.1">
    <property type="nucleotide sequence ID" value="NZ_FMAR01000008.1"/>
</dbReference>
<evidence type="ECO:0000259" key="8">
    <source>
        <dbReference type="SMART" id="SM00965"/>
    </source>
</evidence>
<keyword evidence="6 7" id="KW-0998">Cell outer membrane</keyword>
<dbReference type="SUPFAM" id="SSF49464">
    <property type="entry name" value="Carboxypeptidase regulatory domain-like"/>
    <property type="match status" value="1"/>
</dbReference>
<dbReference type="InterPro" id="IPR011662">
    <property type="entry name" value="Secretin/TonB_short_N"/>
</dbReference>
<proteinExistence type="inferred from homology"/>
<dbReference type="InterPro" id="IPR039426">
    <property type="entry name" value="TonB-dep_rcpt-like"/>
</dbReference>
<keyword evidence="4 7" id="KW-0812">Transmembrane</keyword>
<dbReference type="Gene3D" id="3.55.50.30">
    <property type="match status" value="1"/>
</dbReference>
<dbReference type="InterPro" id="IPR012910">
    <property type="entry name" value="Plug_dom"/>
</dbReference>
<keyword evidence="10" id="KW-1185">Reference proteome</keyword>
<evidence type="ECO:0000256" key="5">
    <source>
        <dbReference type="ARBA" id="ARBA00023136"/>
    </source>
</evidence>
<evidence type="ECO:0000313" key="10">
    <source>
        <dbReference type="Proteomes" id="UP000242818"/>
    </source>
</evidence>
<dbReference type="AlphaFoldDB" id="A0A1C4EGT0"/>